<protein>
    <submittedName>
        <fullName evidence="1">Uncharacterized protein</fullName>
    </submittedName>
</protein>
<organism evidence="1">
    <name type="scientific">Arundo donax</name>
    <name type="common">Giant reed</name>
    <name type="synonym">Donax arundinaceus</name>
    <dbReference type="NCBI Taxonomy" id="35708"/>
    <lineage>
        <taxon>Eukaryota</taxon>
        <taxon>Viridiplantae</taxon>
        <taxon>Streptophyta</taxon>
        <taxon>Embryophyta</taxon>
        <taxon>Tracheophyta</taxon>
        <taxon>Spermatophyta</taxon>
        <taxon>Magnoliopsida</taxon>
        <taxon>Liliopsida</taxon>
        <taxon>Poales</taxon>
        <taxon>Poaceae</taxon>
        <taxon>PACMAD clade</taxon>
        <taxon>Arundinoideae</taxon>
        <taxon>Arundineae</taxon>
        <taxon>Arundo</taxon>
    </lineage>
</organism>
<evidence type="ECO:0000313" key="1">
    <source>
        <dbReference type="EMBL" id="JAD32363.1"/>
    </source>
</evidence>
<sequence length="27" mass="3110">MLGNQVLSLIRLVSVCPYRNHYCFVPS</sequence>
<reference evidence="1" key="2">
    <citation type="journal article" date="2015" name="Data Brief">
        <title>Shoot transcriptome of the giant reed, Arundo donax.</title>
        <authorList>
            <person name="Barrero R.A."/>
            <person name="Guerrero F.D."/>
            <person name="Moolhuijzen P."/>
            <person name="Goolsby J.A."/>
            <person name="Tidwell J."/>
            <person name="Bellgard S.E."/>
            <person name="Bellgard M.I."/>
        </authorList>
    </citation>
    <scope>NUCLEOTIDE SEQUENCE</scope>
    <source>
        <tissue evidence="1">Shoot tissue taken approximately 20 cm above the soil surface</tissue>
    </source>
</reference>
<proteinExistence type="predicted"/>
<reference evidence="1" key="1">
    <citation type="submission" date="2014-09" db="EMBL/GenBank/DDBJ databases">
        <authorList>
            <person name="Magalhaes I.L.F."/>
            <person name="Oliveira U."/>
            <person name="Santos F.R."/>
            <person name="Vidigal T.H.D.A."/>
            <person name="Brescovit A.D."/>
            <person name="Santos A.J."/>
        </authorList>
    </citation>
    <scope>NUCLEOTIDE SEQUENCE</scope>
    <source>
        <tissue evidence="1">Shoot tissue taken approximately 20 cm above the soil surface</tissue>
    </source>
</reference>
<dbReference type="EMBL" id="GBRH01265532">
    <property type="protein sequence ID" value="JAD32363.1"/>
    <property type="molecule type" value="Transcribed_RNA"/>
</dbReference>
<name>A0A0A8Z3U2_ARUDO</name>
<accession>A0A0A8Z3U2</accession>
<dbReference type="AlphaFoldDB" id="A0A0A8Z3U2"/>